<dbReference type="Proteomes" id="UP000287651">
    <property type="component" value="Unassembled WGS sequence"/>
</dbReference>
<evidence type="ECO:0000313" key="1">
    <source>
        <dbReference type="EMBL" id="RRT58402.1"/>
    </source>
</evidence>
<accession>A0A426Z366</accession>
<sequence length="168" mass="18683">MRGKMVPAAVRPWELELLDAENLPWQQVTLSNLLTLKPRTNTLSEGKRTLALATTMVGAVEMSIFLCKQANRRTTPVSRVKELDALPSLKPSITIATPCERDALQVSPLGSSPPHVHLRSIAYECFAARGGLPRGSPFLPILMCSLKWLVFVRDFVQERHKPRRSAAD</sequence>
<gene>
    <name evidence="1" type="ORF">B296_00045286</name>
</gene>
<proteinExistence type="predicted"/>
<evidence type="ECO:0000313" key="2">
    <source>
        <dbReference type="Proteomes" id="UP000287651"/>
    </source>
</evidence>
<dbReference type="EMBL" id="AMZH03008704">
    <property type="protein sequence ID" value="RRT58402.1"/>
    <property type="molecule type" value="Genomic_DNA"/>
</dbReference>
<name>A0A426Z366_ENSVE</name>
<organism evidence="1 2">
    <name type="scientific">Ensete ventricosum</name>
    <name type="common">Abyssinian banana</name>
    <name type="synonym">Musa ensete</name>
    <dbReference type="NCBI Taxonomy" id="4639"/>
    <lineage>
        <taxon>Eukaryota</taxon>
        <taxon>Viridiplantae</taxon>
        <taxon>Streptophyta</taxon>
        <taxon>Embryophyta</taxon>
        <taxon>Tracheophyta</taxon>
        <taxon>Spermatophyta</taxon>
        <taxon>Magnoliopsida</taxon>
        <taxon>Liliopsida</taxon>
        <taxon>Zingiberales</taxon>
        <taxon>Musaceae</taxon>
        <taxon>Ensete</taxon>
    </lineage>
</organism>
<dbReference type="AlphaFoldDB" id="A0A426Z366"/>
<protein>
    <submittedName>
        <fullName evidence="1">Uncharacterized protein</fullName>
    </submittedName>
</protein>
<comment type="caution">
    <text evidence="1">The sequence shown here is derived from an EMBL/GenBank/DDBJ whole genome shotgun (WGS) entry which is preliminary data.</text>
</comment>
<reference evidence="1 2" key="1">
    <citation type="journal article" date="2014" name="Agronomy (Basel)">
        <title>A Draft Genome Sequence for Ensete ventricosum, the Drought-Tolerant Tree Against Hunger.</title>
        <authorList>
            <person name="Harrison J."/>
            <person name="Moore K.A."/>
            <person name="Paszkiewicz K."/>
            <person name="Jones T."/>
            <person name="Grant M."/>
            <person name="Ambacheew D."/>
            <person name="Muzemil S."/>
            <person name="Studholme D.J."/>
        </authorList>
    </citation>
    <scope>NUCLEOTIDE SEQUENCE [LARGE SCALE GENOMIC DNA]</scope>
</reference>